<feature type="compositionally biased region" description="Polar residues" evidence="1">
    <location>
        <begin position="327"/>
        <end position="345"/>
    </location>
</feature>
<evidence type="ECO:0000256" key="1">
    <source>
        <dbReference type="SAM" id="MobiDB-lite"/>
    </source>
</evidence>
<dbReference type="InterPro" id="IPR004331">
    <property type="entry name" value="SPX_dom"/>
</dbReference>
<reference evidence="3" key="1">
    <citation type="submission" date="2021-01" db="EMBL/GenBank/DDBJ databases">
        <authorList>
            <person name="Corre E."/>
            <person name="Pelletier E."/>
            <person name="Niang G."/>
            <person name="Scheremetjew M."/>
            <person name="Finn R."/>
            <person name="Kale V."/>
            <person name="Holt S."/>
            <person name="Cochrane G."/>
            <person name="Meng A."/>
            <person name="Brown T."/>
            <person name="Cohen L."/>
        </authorList>
    </citation>
    <scope>NUCLEOTIDE SEQUENCE</scope>
    <source>
        <strain evidence="3">CCMP2078</strain>
    </source>
</reference>
<dbReference type="GO" id="GO:0016036">
    <property type="term" value="P:cellular response to phosphate starvation"/>
    <property type="evidence" value="ECO:0007669"/>
    <property type="project" value="InterPro"/>
</dbReference>
<proteinExistence type="predicted"/>
<dbReference type="EMBL" id="HBEA01012516">
    <property type="protein sequence ID" value="CAD8260030.1"/>
    <property type="molecule type" value="Transcribed_RNA"/>
</dbReference>
<name>A0A7R9YCT0_9STRA</name>
<feature type="region of interest" description="Disordered" evidence="1">
    <location>
        <begin position="283"/>
        <end position="360"/>
    </location>
</feature>
<dbReference type="PANTHER" id="PTHR45978:SF7">
    <property type="entry name" value="SPX DOMAIN-CONTAINING PROTEIN 4"/>
    <property type="match status" value="1"/>
</dbReference>
<protein>
    <recommendedName>
        <fullName evidence="2">SPX domain-containing protein</fullName>
    </recommendedName>
</protein>
<dbReference type="AlphaFoldDB" id="A0A7R9YCT0"/>
<evidence type="ECO:0000313" key="3">
    <source>
        <dbReference type="EMBL" id="CAD8260030.1"/>
    </source>
</evidence>
<feature type="compositionally biased region" description="Basic residues" evidence="1">
    <location>
        <begin position="350"/>
        <end position="360"/>
    </location>
</feature>
<evidence type="ECO:0000259" key="2">
    <source>
        <dbReference type="PROSITE" id="PS51382"/>
    </source>
</evidence>
<sequence length="360" mass="41105">MKFCKNLLEVVDLSHPEWAPFWMDYKTLKKRLKDMSAAKRSGASPKKRGRREVAIAEDALEIQFFSHLMAELRKTEEFYKGAETEFRIRISRVREGVRQLLEPAYRPVEPETSTDDSDSADASHAPVAGGEAVAPENPKRRRALSACVRIYKDLLLLETYAIMSYCAFSKILKKHDKVTGYTTRTQYMSRVVNPKPFTKYKGVVKMLRDCESLFKILTTQTEGPDAELPSPRRRTNKQAGARDALSLSDWSDEMRSKLPLHEEEQLFIDVIRNLNNEATSLMRDEQKEVEEESTQVGLSESESTLSDISSITSSTGADRQRIDSEDSTQTSFRKAASLQQSSFEIGNTKKQTRRKRQKRS</sequence>
<feature type="domain" description="SPX" evidence="2">
    <location>
        <begin position="1"/>
        <end position="189"/>
    </location>
</feature>
<feature type="region of interest" description="Disordered" evidence="1">
    <location>
        <begin position="221"/>
        <end position="246"/>
    </location>
</feature>
<accession>A0A7R9YCT0</accession>
<dbReference type="PROSITE" id="PS51382">
    <property type="entry name" value="SPX"/>
    <property type="match status" value="1"/>
</dbReference>
<organism evidence="3">
    <name type="scientific">Pinguiococcus pyrenoidosus</name>
    <dbReference type="NCBI Taxonomy" id="172671"/>
    <lineage>
        <taxon>Eukaryota</taxon>
        <taxon>Sar</taxon>
        <taxon>Stramenopiles</taxon>
        <taxon>Ochrophyta</taxon>
        <taxon>Pinguiophyceae</taxon>
        <taxon>Pinguiochrysidales</taxon>
        <taxon>Pinguiochrysidaceae</taxon>
        <taxon>Pinguiococcus</taxon>
    </lineage>
</organism>
<gene>
    <name evidence="3" type="ORF">PPYR1160_LOCUS9532</name>
</gene>
<dbReference type="InterPro" id="IPR031142">
    <property type="entry name" value="SPX_prot"/>
</dbReference>
<feature type="compositionally biased region" description="Low complexity" evidence="1">
    <location>
        <begin position="298"/>
        <end position="314"/>
    </location>
</feature>
<dbReference type="Pfam" id="PF03105">
    <property type="entry name" value="SPX"/>
    <property type="match status" value="1"/>
</dbReference>
<dbReference type="PANTHER" id="PTHR45978">
    <property type="entry name" value="SPX DOMAIN-CONTAINING PROTEIN 3"/>
    <property type="match status" value="1"/>
</dbReference>
<feature type="region of interest" description="Disordered" evidence="1">
    <location>
        <begin position="105"/>
        <end position="136"/>
    </location>
</feature>